<organism evidence="5 6">
    <name type="scientific">Colocasia esculenta</name>
    <name type="common">Wild taro</name>
    <name type="synonym">Arum esculentum</name>
    <dbReference type="NCBI Taxonomy" id="4460"/>
    <lineage>
        <taxon>Eukaryota</taxon>
        <taxon>Viridiplantae</taxon>
        <taxon>Streptophyta</taxon>
        <taxon>Embryophyta</taxon>
        <taxon>Tracheophyta</taxon>
        <taxon>Spermatophyta</taxon>
        <taxon>Magnoliopsida</taxon>
        <taxon>Liliopsida</taxon>
        <taxon>Araceae</taxon>
        <taxon>Aroideae</taxon>
        <taxon>Colocasieae</taxon>
        <taxon>Colocasia</taxon>
    </lineage>
</organism>
<feature type="domain" description="Ubiquitin-like protease family profile" evidence="4">
    <location>
        <begin position="71"/>
        <end position="212"/>
    </location>
</feature>
<evidence type="ECO:0000256" key="2">
    <source>
        <dbReference type="ARBA" id="ARBA00022670"/>
    </source>
</evidence>
<dbReference type="Gene3D" id="3.40.395.10">
    <property type="entry name" value="Adenoviral Proteinase, Chain A"/>
    <property type="match status" value="1"/>
</dbReference>
<keyword evidence="3" id="KW-0378">Hydrolase</keyword>
<dbReference type="InterPro" id="IPR038765">
    <property type="entry name" value="Papain-like_cys_pep_sf"/>
</dbReference>
<reference evidence="5" key="1">
    <citation type="submission" date="2017-07" db="EMBL/GenBank/DDBJ databases">
        <title>Taro Niue Genome Assembly and Annotation.</title>
        <authorList>
            <person name="Atibalentja N."/>
            <person name="Keating K."/>
            <person name="Fields C.J."/>
        </authorList>
    </citation>
    <scope>NUCLEOTIDE SEQUENCE</scope>
    <source>
        <strain evidence="5">Niue_2</strain>
        <tissue evidence="5">Leaf</tissue>
    </source>
</reference>
<dbReference type="PROSITE" id="PS50600">
    <property type="entry name" value="ULP_PROTEASE"/>
    <property type="match status" value="1"/>
</dbReference>
<dbReference type="OrthoDB" id="1939479at2759"/>
<dbReference type="AlphaFoldDB" id="A0A843UE09"/>
<evidence type="ECO:0000256" key="1">
    <source>
        <dbReference type="ARBA" id="ARBA00005234"/>
    </source>
</evidence>
<comment type="similarity">
    <text evidence="1">Belongs to the peptidase C48 family.</text>
</comment>
<dbReference type="InterPro" id="IPR003653">
    <property type="entry name" value="Peptidase_C48_C"/>
</dbReference>
<gene>
    <name evidence="5" type="ORF">Taro_012882</name>
</gene>
<evidence type="ECO:0000313" key="5">
    <source>
        <dbReference type="EMBL" id="MQL80427.1"/>
    </source>
</evidence>
<evidence type="ECO:0000313" key="6">
    <source>
        <dbReference type="Proteomes" id="UP000652761"/>
    </source>
</evidence>
<keyword evidence="6" id="KW-1185">Reference proteome</keyword>
<dbReference type="GO" id="GO:0006508">
    <property type="term" value="P:proteolysis"/>
    <property type="evidence" value="ECO:0007669"/>
    <property type="project" value="UniProtKB-KW"/>
</dbReference>
<protein>
    <recommendedName>
        <fullName evidence="4">Ubiquitin-like protease family profile domain-containing protein</fullName>
    </recommendedName>
</protein>
<dbReference type="GO" id="GO:0008234">
    <property type="term" value="F:cysteine-type peptidase activity"/>
    <property type="evidence" value="ECO:0007669"/>
    <property type="project" value="InterPro"/>
</dbReference>
<accession>A0A843UE09</accession>
<dbReference type="Proteomes" id="UP000652761">
    <property type="component" value="Unassembled WGS sequence"/>
</dbReference>
<comment type="caution">
    <text evidence="5">The sequence shown here is derived from an EMBL/GenBank/DDBJ whole genome shotgun (WGS) entry which is preliminary data.</text>
</comment>
<proteinExistence type="inferred from homology"/>
<evidence type="ECO:0000259" key="4">
    <source>
        <dbReference type="PROSITE" id="PS50600"/>
    </source>
</evidence>
<keyword evidence="2" id="KW-0645">Protease</keyword>
<name>A0A843UE09_COLES</name>
<dbReference type="Pfam" id="PF02902">
    <property type="entry name" value="Peptidase_C48"/>
    <property type="match status" value="1"/>
</dbReference>
<evidence type="ECO:0000256" key="3">
    <source>
        <dbReference type="ARBA" id="ARBA00022801"/>
    </source>
</evidence>
<sequence>MKENVSSSKPVYVDSQDSIYTLPKGRKEDRRDYVARGVLGVAEKTLIDRFLKECLINGDLMFNGTLDGYDNWMSFNDVRELLFARETESVVIDCYVNTYLFLPRDENPDIMLNFGYLGAALKGWVETCRDDKSKDQYFQRAFEILDRTPNEFDLLFSPMHIGTNHWALLVIHIKEKEFRVYDSLRNKDRWDIPQYVEELKRYLKGKHMDVEK</sequence>
<dbReference type="EMBL" id="NMUH01000507">
    <property type="protein sequence ID" value="MQL80427.1"/>
    <property type="molecule type" value="Genomic_DNA"/>
</dbReference>
<dbReference type="SUPFAM" id="SSF54001">
    <property type="entry name" value="Cysteine proteinases"/>
    <property type="match status" value="1"/>
</dbReference>